<proteinExistence type="inferred from homology"/>
<accession>A0A7W6BCN9</accession>
<comment type="similarity">
    <text evidence="2">Belongs to the GtrA family.</text>
</comment>
<keyword evidence="3 6" id="KW-0812">Transmembrane</keyword>
<organism evidence="8 9">
    <name type="scientific">Sphingobium jiangsuense</name>
    <dbReference type="NCBI Taxonomy" id="870476"/>
    <lineage>
        <taxon>Bacteria</taxon>
        <taxon>Pseudomonadati</taxon>
        <taxon>Pseudomonadota</taxon>
        <taxon>Alphaproteobacteria</taxon>
        <taxon>Sphingomonadales</taxon>
        <taxon>Sphingomonadaceae</taxon>
        <taxon>Sphingobium</taxon>
    </lineage>
</organism>
<dbReference type="GO" id="GO:0005886">
    <property type="term" value="C:plasma membrane"/>
    <property type="evidence" value="ECO:0007669"/>
    <property type="project" value="TreeGrafter"/>
</dbReference>
<evidence type="ECO:0000256" key="2">
    <source>
        <dbReference type="ARBA" id="ARBA00009399"/>
    </source>
</evidence>
<dbReference type="PANTHER" id="PTHR38459">
    <property type="entry name" value="PROPHAGE BACTOPRENOL-LINKED GLUCOSE TRANSLOCASE HOMOLOG"/>
    <property type="match status" value="1"/>
</dbReference>
<dbReference type="Proteomes" id="UP000571950">
    <property type="component" value="Unassembled WGS sequence"/>
</dbReference>
<feature type="domain" description="GtrA/DPMS transmembrane" evidence="7">
    <location>
        <begin position="21"/>
        <end position="143"/>
    </location>
</feature>
<keyword evidence="4 6" id="KW-1133">Transmembrane helix</keyword>
<feature type="transmembrane region" description="Helical" evidence="6">
    <location>
        <begin position="53"/>
        <end position="72"/>
    </location>
</feature>
<dbReference type="InterPro" id="IPR007267">
    <property type="entry name" value="GtrA_DPMS_TM"/>
</dbReference>
<feature type="transmembrane region" description="Helical" evidence="6">
    <location>
        <begin position="93"/>
        <end position="117"/>
    </location>
</feature>
<dbReference type="EMBL" id="JACIDT010000001">
    <property type="protein sequence ID" value="MBB3924378.1"/>
    <property type="molecule type" value="Genomic_DNA"/>
</dbReference>
<evidence type="ECO:0000256" key="5">
    <source>
        <dbReference type="ARBA" id="ARBA00023136"/>
    </source>
</evidence>
<dbReference type="PANTHER" id="PTHR38459:SF1">
    <property type="entry name" value="PROPHAGE BACTOPRENOL-LINKED GLUCOSE TRANSLOCASE HOMOLOG"/>
    <property type="match status" value="1"/>
</dbReference>
<keyword evidence="5 6" id="KW-0472">Membrane</keyword>
<dbReference type="RefSeq" id="WP_188069963.1">
    <property type="nucleotide sequence ID" value="NZ_BSPS01000067.1"/>
</dbReference>
<protein>
    <submittedName>
        <fullName evidence="8">Putative flippase GtrA</fullName>
    </submittedName>
</protein>
<evidence type="ECO:0000256" key="4">
    <source>
        <dbReference type="ARBA" id="ARBA00022989"/>
    </source>
</evidence>
<dbReference type="GO" id="GO:0000271">
    <property type="term" value="P:polysaccharide biosynthetic process"/>
    <property type="evidence" value="ECO:0007669"/>
    <property type="project" value="InterPro"/>
</dbReference>
<sequence length="144" mass="15699">MRTLWHGLAPERRALAAQIARYGVVGLGVTLAQAAVYWLLAARAGVHSQIANLAGYGVAALLGYGLHGRFTFVDTGGTRDTGAKAHAVRGARFVAVSLISLALNALWVWLCVSWMRWPEWTPIPAMIFVTPGVVFLLNRAWVFR</sequence>
<evidence type="ECO:0000259" key="7">
    <source>
        <dbReference type="Pfam" id="PF04138"/>
    </source>
</evidence>
<dbReference type="InterPro" id="IPR051401">
    <property type="entry name" value="GtrA_CellWall_Glycosyl"/>
</dbReference>
<feature type="transmembrane region" description="Helical" evidence="6">
    <location>
        <begin position="123"/>
        <end position="142"/>
    </location>
</feature>
<evidence type="ECO:0000256" key="1">
    <source>
        <dbReference type="ARBA" id="ARBA00004141"/>
    </source>
</evidence>
<reference evidence="8 9" key="1">
    <citation type="submission" date="2020-08" db="EMBL/GenBank/DDBJ databases">
        <title>Genomic Encyclopedia of Type Strains, Phase IV (KMG-IV): sequencing the most valuable type-strain genomes for metagenomic binning, comparative biology and taxonomic classification.</title>
        <authorList>
            <person name="Goeker M."/>
        </authorList>
    </citation>
    <scope>NUCLEOTIDE SEQUENCE [LARGE SCALE GENOMIC DNA]</scope>
    <source>
        <strain evidence="8 9">DSM 26189</strain>
    </source>
</reference>
<evidence type="ECO:0000313" key="8">
    <source>
        <dbReference type="EMBL" id="MBB3924378.1"/>
    </source>
</evidence>
<evidence type="ECO:0000313" key="9">
    <source>
        <dbReference type="Proteomes" id="UP000571950"/>
    </source>
</evidence>
<name>A0A7W6BCN9_9SPHN</name>
<gene>
    <name evidence="8" type="ORF">GGR43_000072</name>
</gene>
<comment type="subcellular location">
    <subcellularLocation>
        <location evidence="1">Membrane</location>
        <topology evidence="1">Multi-pass membrane protein</topology>
    </subcellularLocation>
</comment>
<feature type="transmembrane region" description="Helical" evidence="6">
    <location>
        <begin position="20"/>
        <end position="41"/>
    </location>
</feature>
<dbReference type="AlphaFoldDB" id="A0A7W6BCN9"/>
<evidence type="ECO:0000256" key="3">
    <source>
        <dbReference type="ARBA" id="ARBA00022692"/>
    </source>
</evidence>
<keyword evidence="9" id="KW-1185">Reference proteome</keyword>
<dbReference type="Pfam" id="PF04138">
    <property type="entry name" value="GtrA_DPMS_TM"/>
    <property type="match status" value="1"/>
</dbReference>
<comment type="caution">
    <text evidence="8">The sequence shown here is derived from an EMBL/GenBank/DDBJ whole genome shotgun (WGS) entry which is preliminary data.</text>
</comment>
<evidence type="ECO:0000256" key="6">
    <source>
        <dbReference type="SAM" id="Phobius"/>
    </source>
</evidence>